<dbReference type="InterPro" id="IPR004241">
    <property type="entry name" value="Atg8-like"/>
</dbReference>
<keyword evidence="8" id="KW-1185">Reference proteome</keyword>
<dbReference type="Proteomes" id="UP000000600">
    <property type="component" value="Unassembled WGS sequence"/>
</dbReference>
<dbReference type="GO" id="GO:0000045">
    <property type="term" value="P:autophagosome assembly"/>
    <property type="evidence" value="ECO:0000318"/>
    <property type="project" value="GO_Central"/>
</dbReference>
<evidence type="ECO:0000313" key="7">
    <source>
        <dbReference type="EMBL" id="CAK81201.1"/>
    </source>
</evidence>
<dbReference type="GO" id="GO:0006995">
    <property type="term" value="P:cellular response to nitrogen starvation"/>
    <property type="evidence" value="ECO:0000318"/>
    <property type="project" value="GO_Central"/>
</dbReference>
<organism evidence="7 8">
    <name type="scientific">Paramecium tetraurelia</name>
    <dbReference type="NCBI Taxonomy" id="5888"/>
    <lineage>
        <taxon>Eukaryota</taxon>
        <taxon>Sar</taxon>
        <taxon>Alveolata</taxon>
        <taxon>Ciliophora</taxon>
        <taxon>Intramacronucleata</taxon>
        <taxon>Oligohymenophorea</taxon>
        <taxon>Peniculida</taxon>
        <taxon>Parameciidae</taxon>
        <taxon>Paramecium</taxon>
    </lineage>
</organism>
<dbReference type="GO" id="GO:0000421">
    <property type="term" value="C:autophagosome membrane"/>
    <property type="evidence" value="ECO:0000318"/>
    <property type="project" value="GO_Central"/>
</dbReference>
<dbReference type="InterPro" id="IPR029071">
    <property type="entry name" value="Ubiquitin-like_domsf"/>
</dbReference>
<gene>
    <name evidence="7" type="ORF">GSPATT00016042001</name>
</gene>
<comment type="subcellular location">
    <subcellularLocation>
        <location evidence="1">Membrane</location>
    </subcellularLocation>
</comment>
<dbReference type="OMA" id="CNNTLLM"/>
<dbReference type="Gene3D" id="3.10.20.90">
    <property type="entry name" value="Phosphatidylinositol 3-kinase Catalytic Subunit, Chain A, domain 1"/>
    <property type="match status" value="1"/>
</dbReference>
<evidence type="ECO:0000256" key="1">
    <source>
        <dbReference type="ARBA" id="ARBA00004370"/>
    </source>
</evidence>
<dbReference type="GO" id="GO:0097352">
    <property type="term" value="P:autophagosome maturation"/>
    <property type="evidence" value="ECO:0000318"/>
    <property type="project" value="GO_Central"/>
</dbReference>
<reference evidence="7 8" key="1">
    <citation type="journal article" date="2006" name="Nature">
        <title>Global trends of whole-genome duplications revealed by the ciliate Paramecium tetraurelia.</title>
        <authorList>
            <consortium name="Genoscope"/>
            <person name="Aury J.-M."/>
            <person name="Jaillon O."/>
            <person name="Duret L."/>
            <person name="Noel B."/>
            <person name="Jubin C."/>
            <person name="Porcel B.M."/>
            <person name="Segurens B."/>
            <person name="Daubin V."/>
            <person name="Anthouard V."/>
            <person name="Aiach N."/>
            <person name="Arnaiz O."/>
            <person name="Billaut A."/>
            <person name="Beisson J."/>
            <person name="Blanc I."/>
            <person name="Bouhouche K."/>
            <person name="Camara F."/>
            <person name="Duharcourt S."/>
            <person name="Guigo R."/>
            <person name="Gogendeau D."/>
            <person name="Katinka M."/>
            <person name="Keller A.-M."/>
            <person name="Kissmehl R."/>
            <person name="Klotz C."/>
            <person name="Koll F."/>
            <person name="Le Moue A."/>
            <person name="Lepere C."/>
            <person name="Malinsky S."/>
            <person name="Nowacki M."/>
            <person name="Nowak J.K."/>
            <person name="Plattner H."/>
            <person name="Poulain J."/>
            <person name="Ruiz F."/>
            <person name="Serrano V."/>
            <person name="Zagulski M."/>
            <person name="Dessen P."/>
            <person name="Betermier M."/>
            <person name="Weissenbach J."/>
            <person name="Scarpelli C."/>
            <person name="Schachter V."/>
            <person name="Sperling L."/>
            <person name="Meyer E."/>
            <person name="Cohen J."/>
            <person name="Wincker P."/>
        </authorList>
    </citation>
    <scope>NUCLEOTIDE SEQUENCE [LARGE SCALE GENOMIC DNA]</scope>
    <source>
        <strain evidence="7 8">Stock d4-2</strain>
    </source>
</reference>
<evidence type="ECO:0000256" key="5">
    <source>
        <dbReference type="PIRSR" id="PIRSR604241-50"/>
    </source>
</evidence>
<dbReference type="SUPFAM" id="SSF54236">
    <property type="entry name" value="Ubiquitin-like"/>
    <property type="match status" value="1"/>
</dbReference>
<feature type="lipid moiety-binding region" description="Phosphatidylserine amidated glycine; alternate" evidence="5">
    <location>
        <position position="146"/>
    </location>
</feature>
<dbReference type="RefSeq" id="XP_001448598.1">
    <property type="nucleotide sequence ID" value="XM_001448561.1"/>
</dbReference>
<proteinExistence type="inferred from homology"/>
<keyword evidence="6" id="KW-0072">Autophagy</keyword>
<dbReference type="EMBL" id="CT868396">
    <property type="protein sequence ID" value="CAK81201.1"/>
    <property type="molecule type" value="Genomic_DNA"/>
</dbReference>
<dbReference type="Pfam" id="PF02991">
    <property type="entry name" value="ATG8"/>
    <property type="match status" value="1"/>
</dbReference>
<dbReference type="GO" id="GO:0000423">
    <property type="term" value="P:mitophagy"/>
    <property type="evidence" value="ECO:0000318"/>
    <property type="project" value="GO_Central"/>
</dbReference>
<accession>A0DDT4</accession>
<dbReference type="FunFam" id="3.10.20.90:FF:000564">
    <property type="entry name" value="Autophagy-related protein"/>
    <property type="match status" value="1"/>
</dbReference>
<keyword evidence="4 5" id="KW-0449">Lipoprotein</keyword>
<evidence type="ECO:0000256" key="2">
    <source>
        <dbReference type="ARBA" id="ARBA00007293"/>
    </source>
</evidence>
<comment type="similarity">
    <text evidence="2 6">Belongs to the ATG8 family.</text>
</comment>
<evidence type="ECO:0000256" key="3">
    <source>
        <dbReference type="ARBA" id="ARBA00023136"/>
    </source>
</evidence>
<dbReference type="OrthoDB" id="291292at2759"/>
<evidence type="ECO:0000313" key="8">
    <source>
        <dbReference type="Proteomes" id="UP000000600"/>
    </source>
</evidence>
<keyword evidence="3" id="KW-0472">Membrane</keyword>
<dbReference type="InParanoid" id="A0DDT4"/>
<dbReference type="GO" id="GO:0008429">
    <property type="term" value="F:phosphatidylethanolamine binding"/>
    <property type="evidence" value="ECO:0000318"/>
    <property type="project" value="GO_Central"/>
</dbReference>
<dbReference type="AlphaFoldDB" id="A0DDT4"/>
<evidence type="ECO:0000256" key="6">
    <source>
        <dbReference type="RuleBase" id="RU004384"/>
    </source>
</evidence>
<sequence>MFQKKINVMGVANDNEFEFQKKFTLAERQLKYQNVINAVGEQKALVVVEKHKKSNIQSNTQVQQPWKIFAIDKTKNLAEFLHCIKLNAAINKQTSIFLYCNNTLLMLRGMLQLYLDDQTVGQIFDSQKNKEDNILYIKYSDFETFGF</sequence>
<dbReference type="GeneID" id="5034383"/>
<name>A0DDT4_PARTE</name>
<evidence type="ECO:0000256" key="4">
    <source>
        <dbReference type="ARBA" id="ARBA00023288"/>
    </source>
</evidence>
<dbReference type="PANTHER" id="PTHR10969">
    <property type="entry name" value="MICROTUBULE-ASSOCIATED PROTEINS 1A/1B LIGHT CHAIN 3-RELATED"/>
    <property type="match status" value="1"/>
</dbReference>
<protein>
    <recommendedName>
        <fullName evidence="6">Autophagy-related protein</fullName>
    </recommendedName>
</protein>
<dbReference type="KEGG" id="ptm:GSPATT00016042001"/>
<dbReference type="HOGENOM" id="CLU_119276_1_1_1"/>